<sequence length="348" mass="38748">MALDNSSVYSTAFLLGAYGVIDRPNPFLWNLAFGMEQQFETEEVYFDKVERARRLAPLVHPGDVGQPERLRGFNAASLVPGYVKPKHVIEPNRMLRRRPGERLLGEFSPEERRAMIVMDTLKIQDDQITRREELMACQLIQTGGLVLSGPNYPQRTAVDLQRNPNHTVALTGGARWGETGVDALDFLRTSAATVQKNSGFHPSVVVLDPLAGNLLVKSPGIQQIMNSFRQTKGNVDLGGVVVGGVGREAKYLGDTGEFEFWVYQQYFTDDQGNVTQFMPDYTCMMLDPVGAQGTRLYGAIQDVRALRAMPRFPKNWISEDPSAEYLMTQSAPLPVLGWVDATFCATVR</sequence>
<evidence type="ECO:0000313" key="2">
    <source>
        <dbReference type="Proteomes" id="UP001549119"/>
    </source>
</evidence>
<dbReference type="EMBL" id="JBEPNW010000002">
    <property type="protein sequence ID" value="MET3868578.1"/>
    <property type="molecule type" value="Genomic_DNA"/>
</dbReference>
<accession>A0ABV2NQB9</accession>
<evidence type="ECO:0008006" key="3">
    <source>
        <dbReference type="Google" id="ProtNLM"/>
    </source>
</evidence>
<reference evidence="1 2" key="1">
    <citation type="submission" date="2024-06" db="EMBL/GenBank/DDBJ databases">
        <title>Genomics of switchgrass bacterial isolates.</title>
        <authorList>
            <person name="Shade A."/>
        </authorList>
    </citation>
    <scope>NUCLEOTIDE SEQUENCE [LARGE SCALE GENOMIC DNA]</scope>
    <source>
        <strain evidence="1 2">PvP084</strain>
    </source>
</reference>
<protein>
    <recommendedName>
        <fullName evidence="3">Major capsid protein E</fullName>
    </recommendedName>
</protein>
<evidence type="ECO:0000313" key="1">
    <source>
        <dbReference type="EMBL" id="MET3868578.1"/>
    </source>
</evidence>
<name>A0ABV2NQB9_9HYPH</name>
<dbReference type="Gene3D" id="3.15.30.10">
    <property type="entry name" value="putative capsid protein of prophage domain like"/>
    <property type="match status" value="1"/>
</dbReference>
<dbReference type="InterPro" id="IPR005564">
    <property type="entry name" value="Major_capsid_GpE"/>
</dbReference>
<keyword evidence="2" id="KW-1185">Reference proteome</keyword>
<dbReference type="HAMAP" id="MF_04133">
    <property type="entry name" value="CAPSID_LAMBDA"/>
    <property type="match status" value="1"/>
</dbReference>
<dbReference type="Pfam" id="PF03864">
    <property type="entry name" value="Phage_cap_E"/>
    <property type="match status" value="1"/>
</dbReference>
<gene>
    <name evidence="1" type="ORF">ABIC20_005887</name>
</gene>
<organism evidence="1 2">
    <name type="scientific">Methylobacterium radiotolerans</name>
    <dbReference type="NCBI Taxonomy" id="31998"/>
    <lineage>
        <taxon>Bacteria</taxon>
        <taxon>Pseudomonadati</taxon>
        <taxon>Pseudomonadota</taxon>
        <taxon>Alphaproteobacteria</taxon>
        <taxon>Hyphomicrobiales</taxon>
        <taxon>Methylobacteriaceae</taxon>
        <taxon>Methylobacterium</taxon>
    </lineage>
</organism>
<dbReference type="RefSeq" id="WP_209650378.1">
    <property type="nucleotide sequence ID" value="NZ_JBEPNV010000001.1"/>
</dbReference>
<dbReference type="Proteomes" id="UP001549119">
    <property type="component" value="Unassembled WGS sequence"/>
</dbReference>
<proteinExistence type="inferred from homology"/>
<dbReference type="Gene3D" id="3.30.1930.10">
    <property type="entry name" value="capsid protein of prophage domain"/>
    <property type="match status" value="1"/>
</dbReference>
<comment type="caution">
    <text evidence="1">The sequence shown here is derived from an EMBL/GenBank/DDBJ whole genome shotgun (WGS) entry which is preliminary data.</text>
</comment>